<evidence type="ECO:0000256" key="4">
    <source>
        <dbReference type="ARBA" id="ARBA00022989"/>
    </source>
</evidence>
<feature type="transmembrane region" description="Helical" evidence="7">
    <location>
        <begin position="21"/>
        <end position="42"/>
    </location>
</feature>
<dbReference type="OrthoDB" id="9770036at2"/>
<feature type="transmembrane region" description="Helical" evidence="7">
    <location>
        <begin position="330"/>
        <end position="350"/>
    </location>
</feature>
<dbReference type="PANTHER" id="PTHR30572:SF4">
    <property type="entry name" value="ABC TRANSPORTER PERMEASE YTRF"/>
    <property type="match status" value="1"/>
</dbReference>
<dbReference type="GO" id="GO:0022857">
    <property type="term" value="F:transmembrane transporter activity"/>
    <property type="evidence" value="ECO:0007669"/>
    <property type="project" value="TreeGrafter"/>
</dbReference>
<sequence length="367" mass="39337" precursor="true">MTGKLVFENIKHKPMRSLLSILLIGVPVTLILCLVGLSYGMIQDTQNRTRGIGADIVLRPKGSSYMSLTGAPIPQQMVAFMAKQPNIQSATGVVNQTIEGVTLGAAGINFAEFNAMSGGFKFIEGGPFRRPDDVIIDDFYANQKKKKTGDTVRMLNSDWHVSGVIRSGMLAHIVLPIDTLQDKTGTTGKVSQIYMKVVPGANVSATVEALKKIPGLEDWPIYSIEEFASLLSIGNVPGLQPFIIVIMGIGVVIGFAVVCLSMYMAVLQRTREIGILKSLGGSKSFILQVILSEALLLGIGGTILGILMSYGAYWLIKTLVPASLPMVIVYRWWPIAGGITIVGALLGSLYPGLTAAAHDPIEALAYE</sequence>
<dbReference type="STRING" id="234267.Acid_7920"/>
<evidence type="ECO:0000256" key="7">
    <source>
        <dbReference type="SAM" id="Phobius"/>
    </source>
</evidence>
<reference evidence="10" key="1">
    <citation type="submission" date="2006-10" db="EMBL/GenBank/DDBJ databases">
        <title>Complete sequence of Solibacter usitatus Ellin6076.</title>
        <authorList>
            <consortium name="US DOE Joint Genome Institute"/>
            <person name="Copeland A."/>
            <person name="Lucas S."/>
            <person name="Lapidus A."/>
            <person name="Barry K."/>
            <person name="Detter J.C."/>
            <person name="Glavina del Rio T."/>
            <person name="Hammon N."/>
            <person name="Israni S."/>
            <person name="Dalin E."/>
            <person name="Tice H."/>
            <person name="Pitluck S."/>
            <person name="Thompson L.S."/>
            <person name="Brettin T."/>
            <person name="Bruce D."/>
            <person name="Han C."/>
            <person name="Tapia R."/>
            <person name="Gilna P."/>
            <person name="Schmutz J."/>
            <person name="Larimer F."/>
            <person name="Land M."/>
            <person name="Hauser L."/>
            <person name="Kyrpides N."/>
            <person name="Mikhailova N."/>
            <person name="Janssen P.H."/>
            <person name="Kuske C.R."/>
            <person name="Richardson P."/>
        </authorList>
    </citation>
    <scope>NUCLEOTIDE SEQUENCE</scope>
    <source>
        <strain evidence="10">Ellin6076</strain>
    </source>
</reference>
<dbReference type="Pfam" id="PF12704">
    <property type="entry name" value="MacB_PCD"/>
    <property type="match status" value="1"/>
</dbReference>
<comment type="subcellular location">
    <subcellularLocation>
        <location evidence="1">Cell membrane</location>
        <topology evidence="1">Multi-pass membrane protein</topology>
    </subcellularLocation>
</comment>
<feature type="domain" description="ABC3 transporter permease C-terminal" evidence="8">
    <location>
        <begin position="244"/>
        <end position="359"/>
    </location>
</feature>
<evidence type="ECO:0000256" key="3">
    <source>
        <dbReference type="ARBA" id="ARBA00022692"/>
    </source>
</evidence>
<dbReference type="eggNOG" id="COG4591">
    <property type="taxonomic scope" value="Bacteria"/>
</dbReference>
<dbReference type="KEGG" id="sus:Acid_7920"/>
<evidence type="ECO:0000259" key="9">
    <source>
        <dbReference type="Pfam" id="PF12704"/>
    </source>
</evidence>
<dbReference type="EMBL" id="CP000473">
    <property type="protein sequence ID" value="ABJ88814.1"/>
    <property type="molecule type" value="Genomic_DNA"/>
</dbReference>
<proteinExistence type="inferred from homology"/>
<feature type="transmembrane region" description="Helical" evidence="7">
    <location>
        <begin position="285"/>
        <end position="310"/>
    </location>
</feature>
<evidence type="ECO:0000256" key="5">
    <source>
        <dbReference type="ARBA" id="ARBA00023136"/>
    </source>
</evidence>
<evidence type="ECO:0000256" key="2">
    <source>
        <dbReference type="ARBA" id="ARBA00022475"/>
    </source>
</evidence>
<keyword evidence="2" id="KW-1003">Cell membrane</keyword>
<dbReference type="InterPro" id="IPR025857">
    <property type="entry name" value="MacB_PCD"/>
</dbReference>
<feature type="transmembrane region" description="Helical" evidence="7">
    <location>
        <begin position="242"/>
        <end position="264"/>
    </location>
</feature>
<evidence type="ECO:0000256" key="1">
    <source>
        <dbReference type="ARBA" id="ARBA00004651"/>
    </source>
</evidence>
<keyword evidence="3 7" id="KW-0812">Transmembrane</keyword>
<keyword evidence="5 7" id="KW-0472">Membrane</keyword>
<dbReference type="GO" id="GO:0005886">
    <property type="term" value="C:plasma membrane"/>
    <property type="evidence" value="ECO:0007669"/>
    <property type="project" value="UniProtKB-SubCell"/>
</dbReference>
<protein>
    <recommendedName>
        <fullName evidence="11">ABC3 transporter permease protein domain-containing protein</fullName>
    </recommendedName>
</protein>
<dbReference type="AlphaFoldDB" id="Q01NF6"/>
<evidence type="ECO:0000256" key="6">
    <source>
        <dbReference type="ARBA" id="ARBA00038076"/>
    </source>
</evidence>
<comment type="similarity">
    <text evidence="6">Belongs to the ABC-4 integral membrane protein family.</text>
</comment>
<dbReference type="Pfam" id="PF02687">
    <property type="entry name" value="FtsX"/>
    <property type="match status" value="1"/>
</dbReference>
<dbReference type="InterPro" id="IPR050250">
    <property type="entry name" value="Macrolide_Exporter_MacB"/>
</dbReference>
<organism evidence="10">
    <name type="scientific">Solibacter usitatus (strain Ellin6076)</name>
    <dbReference type="NCBI Taxonomy" id="234267"/>
    <lineage>
        <taxon>Bacteria</taxon>
        <taxon>Pseudomonadati</taxon>
        <taxon>Acidobacteriota</taxon>
        <taxon>Terriglobia</taxon>
        <taxon>Bryobacterales</taxon>
        <taxon>Solibacteraceae</taxon>
        <taxon>Candidatus Solibacter</taxon>
    </lineage>
</organism>
<name>Q01NF6_SOLUE</name>
<accession>Q01NF6</accession>
<dbReference type="PANTHER" id="PTHR30572">
    <property type="entry name" value="MEMBRANE COMPONENT OF TRANSPORTER-RELATED"/>
    <property type="match status" value="1"/>
</dbReference>
<gene>
    <name evidence="10" type="ordered locus">Acid_7920</name>
</gene>
<evidence type="ECO:0000313" key="10">
    <source>
        <dbReference type="EMBL" id="ABJ88814.1"/>
    </source>
</evidence>
<keyword evidence="4 7" id="KW-1133">Transmembrane helix</keyword>
<dbReference type="InterPro" id="IPR003838">
    <property type="entry name" value="ABC3_permease_C"/>
</dbReference>
<feature type="domain" description="MacB-like periplasmic core" evidence="9">
    <location>
        <begin position="17"/>
        <end position="212"/>
    </location>
</feature>
<dbReference type="InParanoid" id="Q01NF6"/>
<dbReference type="HOGENOM" id="CLU_000604_8_6_0"/>
<evidence type="ECO:0000259" key="8">
    <source>
        <dbReference type="Pfam" id="PF02687"/>
    </source>
</evidence>
<evidence type="ECO:0008006" key="11">
    <source>
        <dbReference type="Google" id="ProtNLM"/>
    </source>
</evidence>